<organism evidence="1 2">
    <name type="scientific">Golovinomyces cichoracearum</name>
    <dbReference type="NCBI Taxonomy" id="62708"/>
    <lineage>
        <taxon>Eukaryota</taxon>
        <taxon>Fungi</taxon>
        <taxon>Dikarya</taxon>
        <taxon>Ascomycota</taxon>
        <taxon>Pezizomycotina</taxon>
        <taxon>Leotiomycetes</taxon>
        <taxon>Erysiphales</taxon>
        <taxon>Erysiphaceae</taxon>
        <taxon>Golovinomyces</taxon>
    </lineage>
</organism>
<evidence type="ECO:0000313" key="2">
    <source>
        <dbReference type="Proteomes" id="UP000285405"/>
    </source>
</evidence>
<dbReference type="EMBL" id="MCBR01021602">
    <property type="protein sequence ID" value="RKF53995.1"/>
    <property type="molecule type" value="Genomic_DNA"/>
</dbReference>
<evidence type="ECO:0000313" key="1">
    <source>
        <dbReference type="EMBL" id="RKF53995.1"/>
    </source>
</evidence>
<comment type="caution">
    <text evidence="1">The sequence shown here is derived from an EMBL/GenBank/DDBJ whole genome shotgun (WGS) entry which is preliminary data.</text>
</comment>
<sequence>MDPIEGPGEEKLNLENLYLKLQDLELLEEQIMVGVDTVFGRAFFNGLEVYTDGSNGQKIRHKSFSDSPFFEEVRDKAIFFKNAVQKINQFRDILRMHINICSRPFLRPLHILELPDEILVQICEYVQGREEYFVKHLPEINIGVDEVKNMRLTCRRFCNASSHLLISCMNLEFDSESLSYLKDISSHPTISKGVRVIRLNLLYYDYVLEEDIDTFGDYHARRLLETTECIQDMANYGTDLFTGTPKDVVKSSILKGFSIGNAWLYLGGETTNNVSEEDLGYQKLLLKAYRKYRKLYARQKHLQLTGNYPRAISAAMSKMSNATRLDIFNSDFVTRPKRHQRPDFITMVNNEESLINSTLFPITWEKGRRFGLGEPPLELLFQLPIAIKKAGIFLTSLDIRVPPNDFFFLESDEESLESIKMSTQRLRKFSYDPRVPHFSDLWAVEEQSEVDALGKYLSAHLSSPVLMDIQLTCDFLRADNFSPWFSLGSVLTQYQWPKLESLSLTGLAFQFSELEQFISQFDLPIVLWLRRVHLFSGTWARALDLLRGKVRAYPILEELSGGEFDDISDQERKRILGKNDNSWDMNKAELYILSSFSTPNPFRSDEIESPSQEY</sequence>
<reference evidence="1 2" key="1">
    <citation type="journal article" date="2018" name="BMC Genomics">
        <title>Comparative genome analyses reveal sequence features reflecting distinct modes of host-adaptation between dicot and monocot powdery mildew.</title>
        <authorList>
            <person name="Wu Y."/>
            <person name="Ma X."/>
            <person name="Pan Z."/>
            <person name="Kale S.D."/>
            <person name="Song Y."/>
            <person name="King H."/>
            <person name="Zhang Q."/>
            <person name="Presley C."/>
            <person name="Deng X."/>
            <person name="Wei C.I."/>
            <person name="Xiao S."/>
        </authorList>
    </citation>
    <scope>NUCLEOTIDE SEQUENCE [LARGE SCALE GENOMIC DNA]</scope>
    <source>
        <strain evidence="1">UCSC1</strain>
    </source>
</reference>
<dbReference type="AlphaFoldDB" id="A0A420H994"/>
<dbReference type="Proteomes" id="UP000285405">
    <property type="component" value="Unassembled WGS sequence"/>
</dbReference>
<keyword evidence="1" id="KW-0560">Oxidoreductase</keyword>
<name>A0A420H994_9PEZI</name>
<gene>
    <name evidence="1" type="ORF">GcC1_216016</name>
</gene>
<accession>A0A420H994</accession>
<dbReference type="GO" id="GO:0004497">
    <property type="term" value="F:monooxygenase activity"/>
    <property type="evidence" value="ECO:0007669"/>
    <property type="project" value="UniProtKB-KW"/>
</dbReference>
<proteinExistence type="predicted"/>
<dbReference type="OrthoDB" id="3759773at2759"/>
<keyword evidence="1" id="KW-0503">Monooxygenase</keyword>
<protein>
    <submittedName>
        <fullName evidence="1">Putative benzoate 4-monooxygenase cytochrome p450 protein</fullName>
    </submittedName>
</protein>